<dbReference type="EMBL" id="HBEZ01052647">
    <property type="protein sequence ID" value="CAD8654840.1"/>
    <property type="molecule type" value="Transcribed_RNA"/>
</dbReference>
<dbReference type="Gene3D" id="1.25.40.20">
    <property type="entry name" value="Ankyrin repeat-containing domain"/>
    <property type="match status" value="3"/>
</dbReference>
<feature type="repeat" description="ANK" evidence="3">
    <location>
        <begin position="133"/>
        <end position="157"/>
    </location>
</feature>
<protein>
    <submittedName>
        <fullName evidence="4">Uncharacterized protein</fullName>
    </submittedName>
</protein>
<dbReference type="SUPFAM" id="SSF48403">
    <property type="entry name" value="Ankyrin repeat"/>
    <property type="match status" value="1"/>
</dbReference>
<dbReference type="PROSITE" id="PS50088">
    <property type="entry name" value="ANK_REPEAT"/>
    <property type="match status" value="6"/>
</dbReference>
<feature type="repeat" description="ANK" evidence="3">
    <location>
        <begin position="32"/>
        <end position="64"/>
    </location>
</feature>
<accession>A0A7S0N0P7</accession>
<dbReference type="PANTHER" id="PTHR24171">
    <property type="entry name" value="ANKYRIN REPEAT DOMAIN-CONTAINING PROTEIN 39-RELATED"/>
    <property type="match status" value="1"/>
</dbReference>
<dbReference type="InterPro" id="IPR036770">
    <property type="entry name" value="Ankyrin_rpt-contain_sf"/>
</dbReference>
<reference evidence="4" key="1">
    <citation type="submission" date="2021-01" db="EMBL/GenBank/DDBJ databases">
        <authorList>
            <person name="Corre E."/>
            <person name="Pelletier E."/>
            <person name="Niang G."/>
            <person name="Scheremetjew M."/>
            <person name="Finn R."/>
            <person name="Kale V."/>
            <person name="Holt S."/>
            <person name="Cochrane G."/>
            <person name="Meng A."/>
            <person name="Brown T."/>
            <person name="Cohen L."/>
        </authorList>
    </citation>
    <scope>NUCLEOTIDE SEQUENCE</scope>
    <source>
        <strain evidence="4">CCAP979/52</strain>
    </source>
</reference>
<evidence type="ECO:0000256" key="1">
    <source>
        <dbReference type="ARBA" id="ARBA00022737"/>
    </source>
</evidence>
<dbReference type="PRINTS" id="PR01415">
    <property type="entry name" value="ANKYRIN"/>
</dbReference>
<dbReference type="AlphaFoldDB" id="A0A7S0N0P7"/>
<proteinExistence type="predicted"/>
<dbReference type="InterPro" id="IPR002110">
    <property type="entry name" value="Ankyrin_rpt"/>
</dbReference>
<keyword evidence="1" id="KW-0677">Repeat</keyword>
<gene>
    <name evidence="4" type="ORF">CCUR1050_LOCUS28896</name>
</gene>
<dbReference type="Pfam" id="PF12796">
    <property type="entry name" value="Ank_2"/>
    <property type="match status" value="3"/>
</dbReference>
<evidence type="ECO:0000256" key="2">
    <source>
        <dbReference type="ARBA" id="ARBA00023043"/>
    </source>
</evidence>
<evidence type="ECO:0000313" key="4">
    <source>
        <dbReference type="EMBL" id="CAD8654840.1"/>
    </source>
</evidence>
<feature type="repeat" description="ANK" evidence="3">
    <location>
        <begin position="207"/>
        <end position="239"/>
    </location>
</feature>
<evidence type="ECO:0000256" key="3">
    <source>
        <dbReference type="PROSITE-ProRule" id="PRU00023"/>
    </source>
</evidence>
<organism evidence="4">
    <name type="scientific">Cryptomonas curvata</name>
    <dbReference type="NCBI Taxonomy" id="233186"/>
    <lineage>
        <taxon>Eukaryota</taxon>
        <taxon>Cryptophyceae</taxon>
        <taxon>Cryptomonadales</taxon>
        <taxon>Cryptomonadaceae</taxon>
        <taxon>Cryptomonas</taxon>
    </lineage>
</organism>
<feature type="repeat" description="ANK" evidence="3">
    <location>
        <begin position="174"/>
        <end position="206"/>
    </location>
</feature>
<dbReference type="PROSITE" id="PS50297">
    <property type="entry name" value="ANK_REP_REGION"/>
    <property type="match status" value="5"/>
</dbReference>
<name>A0A7S0N0P7_9CRYP</name>
<feature type="repeat" description="ANK" evidence="3">
    <location>
        <begin position="65"/>
        <end position="97"/>
    </location>
</feature>
<dbReference type="SMART" id="SM00248">
    <property type="entry name" value="ANK"/>
    <property type="match status" value="7"/>
</dbReference>
<sequence>MTALHLAAKRDHSSVVEYLLDRQADFEIVNAVGQTPLHVAAQAGAYNAAQVLLQHGADPNTTSDHDVRPIHRVSKNGFHELASLLLKAGADLHVTESFLCESAIHHAAQEGHTEVIRLLLCYAKKSLDEGNLRGETALHMAASNNHVECCRLLLTMGITAKWKFDFLNRKDLRQEETALHKACAAGHTQIARLLLDAKAVPDMQNITGRTPLHFAAAGEDPLLVSFLLRAGSDHLIIDHDGKQPAHRCTHESVRRALGIAAGITANIQQHNTMQRQAIIEGKRRNIFAEEHRRATGTKDAADLRAKLRAVADGRQARALQVRIDADQQDLCERLRRSWAQKVIARAYATYRTDKEERRRELERAKRREAADALRRQRGFHKLL</sequence>
<keyword evidence="2 3" id="KW-0040">ANK repeat</keyword>
<feature type="repeat" description="ANK" evidence="3">
    <location>
        <begin position="1"/>
        <end position="31"/>
    </location>
</feature>